<protein>
    <recommendedName>
        <fullName evidence="3">Transposase</fullName>
    </recommendedName>
</protein>
<reference evidence="1 2" key="1">
    <citation type="submission" date="2017-03" db="EMBL/GenBank/DDBJ databases">
        <authorList>
            <person name="Regsiter A."/>
            <person name="William W."/>
        </authorList>
    </citation>
    <scope>NUCLEOTIDE SEQUENCE [LARGE SCALE GENOMIC DNA]</scope>
    <source>
        <strain evidence="1">PRJEB5721</strain>
    </source>
</reference>
<name>A0ABY1MT23_9PROT</name>
<evidence type="ECO:0000313" key="1">
    <source>
        <dbReference type="EMBL" id="SMH66918.1"/>
    </source>
</evidence>
<dbReference type="EMBL" id="LT841305">
    <property type="protein sequence ID" value="SMH66918.1"/>
    <property type="molecule type" value="Genomic_DNA"/>
</dbReference>
<accession>A0ABY1MT23</accession>
<keyword evidence="2" id="KW-1185">Reference proteome</keyword>
<dbReference type="Proteomes" id="UP000193925">
    <property type="component" value="Chromosome AFERRI"/>
</dbReference>
<evidence type="ECO:0008006" key="3">
    <source>
        <dbReference type="Google" id="ProtNLM"/>
    </source>
</evidence>
<proteinExistence type="predicted"/>
<organism evidence="1 2">
    <name type="scientific">Acidithiobacillus ferrivorans</name>
    <dbReference type="NCBI Taxonomy" id="160808"/>
    <lineage>
        <taxon>Bacteria</taxon>
        <taxon>Pseudomonadati</taxon>
        <taxon>Pseudomonadota</taxon>
        <taxon>Acidithiobacillia</taxon>
        <taxon>Acidithiobacillales</taxon>
        <taxon>Acidithiobacillaceae</taxon>
        <taxon>Acidithiobacillus</taxon>
    </lineage>
</organism>
<evidence type="ECO:0000313" key="2">
    <source>
        <dbReference type="Proteomes" id="UP000193925"/>
    </source>
</evidence>
<gene>
    <name evidence="1" type="ORF">AFERRI_50119</name>
</gene>
<sequence>MALIRRFCTARIPAKVERNKLLAGNVARCVVWKANQLFDLASGHAYLQFGEWRTGSGEDVGFWGDSSDRCRGSARRRCRCYGPGCWSGRCGWIFLGGAAEQPRGKARNR</sequence>